<protein>
    <submittedName>
        <fullName evidence="2">Decarboxylase</fullName>
    </submittedName>
</protein>
<gene>
    <name evidence="2" type="ORF">CP969_15190</name>
</gene>
<organism evidence="2 3">
    <name type="scientific">Streptomyces viridosporus T7A</name>
    <dbReference type="NCBI Taxonomy" id="665577"/>
    <lineage>
        <taxon>Bacteria</taxon>
        <taxon>Bacillati</taxon>
        <taxon>Actinomycetota</taxon>
        <taxon>Actinomycetes</taxon>
        <taxon>Kitasatosporales</taxon>
        <taxon>Streptomycetaceae</taxon>
        <taxon>Streptomyces</taxon>
    </lineage>
</organism>
<accession>A0ABX6AGK3</accession>
<feature type="compositionally biased region" description="Basic and acidic residues" evidence="1">
    <location>
        <begin position="142"/>
        <end position="152"/>
    </location>
</feature>
<dbReference type="EMBL" id="CP023700">
    <property type="protein sequence ID" value="QEU85903.1"/>
    <property type="molecule type" value="Genomic_DNA"/>
</dbReference>
<dbReference type="Proteomes" id="UP000327143">
    <property type="component" value="Chromosome"/>
</dbReference>
<name>A0ABX6AGK3_STRVD</name>
<proteinExistence type="predicted"/>
<dbReference type="Gene3D" id="3.40.50.12500">
    <property type="match status" value="1"/>
</dbReference>
<evidence type="ECO:0000313" key="3">
    <source>
        <dbReference type="Proteomes" id="UP000327143"/>
    </source>
</evidence>
<reference evidence="2 3" key="1">
    <citation type="submission" date="2017-09" db="EMBL/GenBank/DDBJ databases">
        <authorList>
            <person name="Lee N."/>
            <person name="Cho B.-K."/>
        </authorList>
    </citation>
    <scope>NUCLEOTIDE SEQUENCE [LARGE SCALE GENOMIC DNA]</scope>
    <source>
        <strain evidence="2 3">ATCC 39115</strain>
    </source>
</reference>
<sequence>MGPGVSVGPGVLVGPGCSGTHGLTTLAPERTVVNTAVPAVRRVRGVGTHREVVDRGRRTAVRGRHGAADVRSPSCADLPAPDLIPRPEAEFRIPVISANQVTGWAALRRLGTRAVGPYRALVDVTARSGTALPGQVSGAVGPEKEKQQEGWS</sequence>
<keyword evidence="3" id="KW-1185">Reference proteome</keyword>
<feature type="region of interest" description="Disordered" evidence="1">
    <location>
        <begin position="131"/>
        <end position="152"/>
    </location>
</feature>
<evidence type="ECO:0000256" key="1">
    <source>
        <dbReference type="SAM" id="MobiDB-lite"/>
    </source>
</evidence>
<evidence type="ECO:0000313" key="2">
    <source>
        <dbReference type="EMBL" id="QEU85903.1"/>
    </source>
</evidence>
<dbReference type="InterPro" id="IPR053714">
    <property type="entry name" value="Iso_Racemase_Enz_sf"/>
</dbReference>